<dbReference type="OrthoDB" id="7783451at2759"/>
<comment type="caution">
    <text evidence="2">The sequence shown here is derived from an EMBL/GenBank/DDBJ whole genome shotgun (WGS) entry which is preliminary data.</text>
</comment>
<evidence type="ECO:0000313" key="3">
    <source>
        <dbReference type="Proteomes" id="UP001151699"/>
    </source>
</evidence>
<dbReference type="AlphaFoldDB" id="A0A9Q0N465"/>
<dbReference type="EMBL" id="WJQU01000002">
    <property type="protein sequence ID" value="KAJ6643268.1"/>
    <property type="molecule type" value="Genomic_DNA"/>
</dbReference>
<feature type="coiled-coil region" evidence="1">
    <location>
        <begin position="526"/>
        <end position="553"/>
    </location>
</feature>
<keyword evidence="1" id="KW-0175">Coiled coil</keyword>
<organism evidence="2 3">
    <name type="scientific">Pseudolycoriella hygida</name>
    <dbReference type="NCBI Taxonomy" id="35572"/>
    <lineage>
        <taxon>Eukaryota</taxon>
        <taxon>Metazoa</taxon>
        <taxon>Ecdysozoa</taxon>
        <taxon>Arthropoda</taxon>
        <taxon>Hexapoda</taxon>
        <taxon>Insecta</taxon>
        <taxon>Pterygota</taxon>
        <taxon>Neoptera</taxon>
        <taxon>Endopterygota</taxon>
        <taxon>Diptera</taxon>
        <taxon>Nematocera</taxon>
        <taxon>Sciaroidea</taxon>
        <taxon>Sciaridae</taxon>
        <taxon>Pseudolycoriella</taxon>
    </lineage>
</organism>
<evidence type="ECO:0000256" key="1">
    <source>
        <dbReference type="SAM" id="Coils"/>
    </source>
</evidence>
<accession>A0A9Q0N465</accession>
<reference evidence="2" key="1">
    <citation type="submission" date="2022-07" db="EMBL/GenBank/DDBJ databases">
        <authorList>
            <person name="Trinca V."/>
            <person name="Uliana J.V.C."/>
            <person name="Torres T.T."/>
            <person name="Ward R.J."/>
            <person name="Monesi N."/>
        </authorList>
    </citation>
    <scope>NUCLEOTIDE SEQUENCE</scope>
    <source>
        <strain evidence="2">HSMRA1968</strain>
        <tissue evidence="2">Whole embryos</tissue>
    </source>
</reference>
<protein>
    <submittedName>
        <fullName evidence="2">Uncharacterized protein</fullName>
    </submittedName>
</protein>
<sequence length="845" mass="97887">MVKSIKPKENFSEFAKEFWKKYEKKMFVEIVANIPTFLDFKVNVRNLQQYKNIYFYSIYSLEIRGVSNNELEEKMCLQYINLIACAANNIDLLKAFTAAEYFIHRIPITLHSQFIKPVFKNIDLKQFLWTKKDMSEFLKFIIVLVKMESLASTPKFHYAKKALDIFVNKLISTDEKESGWTNYLSKTLETLESGKDFDGLELLKLLSKPMLIEDKLKTDVAIMVSLMIGGSASLVGKRSALFVQNMLSIITLMYNIMKGSRISYYEHNVVGFFNNNCCNKLHTHIGLALLVSIRNIFLEALRCENINEVVVSFFSSYLIAEGSLLETSNCKRRADAVTSMSEMALTISRQISKVERICGLTRSITTLHRILMTPMLKCSTFQSIQKQMENEFLSRINPMQKIDFYTIVFMRSTSTKSKIYWLQQIRNIQKHEKTTNVKSVVYIVGQMNHSAFATNYDPLDVTLFEIKNFIDYPHVNVGIMEKIITDISGMDFYKADEDLKVNLLKSGICYLRKVMFDQSHRRIKKSSETLDEIAELNNEIEIVKQLIESLNYLKTFINCGLLDAQKEVCKLMTITLMQKIGESLLGRQYTDLAVEAFMMFYDFAKKGNDPLQEAYAIGYLIENVKLVPNKIVPEIVARIQTIIMSKLRTIGSMDRTALNNFLISFLQLTMYTARYQQNLQHAKKYMRAIQKLLTKYDPKKNELMTPNVKYAEVMFELVAMDSESHITPILFMEDIFFRLKRPKKIRDSDDETMSCTLFGLASTIYSYFLTRHPCELDESLISIIFRASRDRGFSCLFAKNSILQCNVYLTCHTKDIKFEKLHGLMNHLDRALGCKNSVIEKEVRR</sequence>
<keyword evidence="3" id="KW-1185">Reference proteome</keyword>
<proteinExistence type="predicted"/>
<evidence type="ECO:0000313" key="2">
    <source>
        <dbReference type="EMBL" id="KAJ6643268.1"/>
    </source>
</evidence>
<name>A0A9Q0N465_9DIPT</name>
<gene>
    <name evidence="2" type="ORF">Bhyg_08226</name>
</gene>
<dbReference type="Proteomes" id="UP001151699">
    <property type="component" value="Chromosome B"/>
</dbReference>